<dbReference type="AlphaFoldDB" id="A5KNR8"/>
<protein>
    <submittedName>
        <fullName evidence="1">Uncharacterized protein</fullName>
    </submittedName>
</protein>
<gene>
    <name evidence="1" type="ORF">RUMTOR_01893</name>
</gene>
<dbReference type="EMBL" id="AAVP02000009">
    <property type="protein sequence ID" value="EDK24006.1"/>
    <property type="molecule type" value="Genomic_DNA"/>
</dbReference>
<sequence>MRKLKKNVCSFLKSGKSDRGRQEEERCTKEIP</sequence>
<reference evidence="1 2" key="1">
    <citation type="submission" date="2007-03" db="EMBL/GenBank/DDBJ databases">
        <authorList>
            <person name="Fulton L."/>
            <person name="Clifton S."/>
            <person name="Fulton B."/>
            <person name="Xu J."/>
            <person name="Minx P."/>
            <person name="Pepin K.H."/>
            <person name="Johnson M."/>
            <person name="Thiruvilangam P."/>
            <person name="Bhonagiri V."/>
            <person name="Nash W.E."/>
            <person name="Mardis E.R."/>
            <person name="Wilson R.K."/>
        </authorList>
    </citation>
    <scope>NUCLEOTIDE SEQUENCE [LARGE SCALE GENOMIC DNA]</scope>
    <source>
        <strain evidence="1 2">ATCC 27756</strain>
    </source>
</reference>
<dbReference type="Proteomes" id="UP000003577">
    <property type="component" value="Unassembled WGS sequence"/>
</dbReference>
<reference evidence="1 2" key="2">
    <citation type="submission" date="2007-04" db="EMBL/GenBank/DDBJ databases">
        <title>Draft genome sequence of Ruminococcus torques (ATCC 27756).</title>
        <authorList>
            <person name="Sudarsanam P."/>
            <person name="Ley R."/>
            <person name="Guruge J."/>
            <person name="Turnbaugh P.J."/>
            <person name="Mahowald M."/>
            <person name="Liep D."/>
            <person name="Gordon J."/>
        </authorList>
    </citation>
    <scope>NUCLEOTIDE SEQUENCE [LARGE SCALE GENOMIC DNA]</scope>
    <source>
        <strain evidence="1 2">ATCC 27756</strain>
    </source>
</reference>
<accession>A5KNR8</accession>
<dbReference type="HOGENOM" id="CLU_3391175_0_0_9"/>
<dbReference type="PaxDb" id="411460-RUMTOR_01893"/>
<name>A5KNR8_9FIRM</name>
<comment type="caution">
    <text evidence="1">The sequence shown here is derived from an EMBL/GenBank/DDBJ whole genome shotgun (WGS) entry which is preliminary data.</text>
</comment>
<proteinExistence type="predicted"/>
<evidence type="ECO:0000313" key="1">
    <source>
        <dbReference type="EMBL" id="EDK24006.1"/>
    </source>
</evidence>
<organism evidence="1 2">
    <name type="scientific">[Ruminococcus] torques ATCC 27756</name>
    <dbReference type="NCBI Taxonomy" id="411460"/>
    <lineage>
        <taxon>Bacteria</taxon>
        <taxon>Bacillati</taxon>
        <taxon>Bacillota</taxon>
        <taxon>Clostridia</taxon>
        <taxon>Lachnospirales</taxon>
        <taxon>Lachnospiraceae</taxon>
        <taxon>Mediterraneibacter</taxon>
    </lineage>
</organism>
<evidence type="ECO:0000313" key="2">
    <source>
        <dbReference type="Proteomes" id="UP000003577"/>
    </source>
</evidence>